<proteinExistence type="predicted"/>
<dbReference type="Proteomes" id="UP001141619">
    <property type="component" value="Unassembled WGS sequence"/>
</dbReference>
<reference evidence="1" key="1">
    <citation type="submission" date="2022-08" db="EMBL/GenBank/DDBJ databases">
        <authorList>
            <person name="Vandamme P."/>
            <person name="Hettiarachchi A."/>
            <person name="Peeters C."/>
            <person name="Cnockaert M."/>
            <person name="Carlier A."/>
        </authorList>
    </citation>
    <scope>NUCLEOTIDE SEQUENCE</scope>
    <source>
        <strain evidence="1">LMG 31809</strain>
    </source>
</reference>
<gene>
    <name evidence="1" type="ORF">NYP16_05075</name>
</gene>
<dbReference type="EMBL" id="JANWOI010000002">
    <property type="protein sequence ID" value="MDA5193327.1"/>
    <property type="molecule type" value="Genomic_DNA"/>
</dbReference>
<sequence length="72" mass="7398">MSTPGNDMFSLTEIVMTGLDPVIHSLDANPGDHQSAVPLSAVIASRESGAAIQIFGGGHRSARLDCFGSASQ</sequence>
<evidence type="ECO:0000313" key="1">
    <source>
        <dbReference type="EMBL" id="MDA5193327.1"/>
    </source>
</evidence>
<protein>
    <submittedName>
        <fullName evidence="1">Uncharacterized protein</fullName>
    </submittedName>
</protein>
<organism evidence="1 2">
    <name type="scientific">Govanella unica</name>
    <dbReference type="NCBI Taxonomy" id="2975056"/>
    <lineage>
        <taxon>Bacteria</taxon>
        <taxon>Pseudomonadati</taxon>
        <taxon>Pseudomonadota</taxon>
        <taxon>Alphaproteobacteria</taxon>
        <taxon>Emcibacterales</taxon>
        <taxon>Govanellaceae</taxon>
        <taxon>Govanella</taxon>
    </lineage>
</organism>
<evidence type="ECO:0000313" key="2">
    <source>
        <dbReference type="Proteomes" id="UP001141619"/>
    </source>
</evidence>
<dbReference type="RefSeq" id="WP_274943030.1">
    <property type="nucleotide sequence ID" value="NZ_JANWOI010000002.1"/>
</dbReference>
<comment type="caution">
    <text evidence="1">The sequence shown here is derived from an EMBL/GenBank/DDBJ whole genome shotgun (WGS) entry which is preliminary data.</text>
</comment>
<reference evidence="1" key="2">
    <citation type="journal article" date="2023" name="Syst. Appl. Microbiol.">
        <title>Govania unica gen. nov., sp. nov., a rare biosphere bacterium that represents a novel family in the class Alphaproteobacteria.</title>
        <authorList>
            <person name="Vandamme P."/>
            <person name="Peeters C."/>
            <person name="Hettiarachchi A."/>
            <person name="Cnockaert M."/>
            <person name="Carlier A."/>
        </authorList>
    </citation>
    <scope>NUCLEOTIDE SEQUENCE</scope>
    <source>
        <strain evidence="1">LMG 31809</strain>
    </source>
</reference>
<keyword evidence="2" id="KW-1185">Reference proteome</keyword>
<name>A0A9X3TXT1_9PROT</name>
<accession>A0A9X3TXT1</accession>
<dbReference type="AlphaFoldDB" id="A0A9X3TXT1"/>